<gene>
    <name evidence="8" type="ORF">CU098_011724</name>
</gene>
<organism evidence="8 9">
    <name type="scientific">Rhizopus stolonifer</name>
    <name type="common">Rhizopus nigricans</name>
    <dbReference type="NCBI Taxonomy" id="4846"/>
    <lineage>
        <taxon>Eukaryota</taxon>
        <taxon>Fungi</taxon>
        <taxon>Fungi incertae sedis</taxon>
        <taxon>Mucoromycota</taxon>
        <taxon>Mucoromycotina</taxon>
        <taxon>Mucoromycetes</taxon>
        <taxon>Mucorales</taxon>
        <taxon>Mucorineae</taxon>
        <taxon>Rhizopodaceae</taxon>
        <taxon>Rhizopus</taxon>
    </lineage>
</organism>
<evidence type="ECO:0000256" key="1">
    <source>
        <dbReference type="ARBA" id="ARBA00000707"/>
    </source>
</evidence>
<keyword evidence="6" id="KW-0788">Thiol protease</keyword>
<proteinExistence type="predicted"/>
<evidence type="ECO:0000259" key="7">
    <source>
        <dbReference type="Pfam" id="PF21403"/>
    </source>
</evidence>
<dbReference type="Pfam" id="PF21403">
    <property type="entry name" value="OTU1_UBXL"/>
    <property type="match status" value="1"/>
</dbReference>
<protein>
    <recommendedName>
        <fullName evidence="2">ubiquitinyl hydrolase 1</fullName>
        <ecNumber evidence="2">3.4.19.12</ecNumber>
    </recommendedName>
</protein>
<dbReference type="InterPro" id="IPR048857">
    <property type="entry name" value="OTU1_Ubl"/>
</dbReference>
<keyword evidence="3" id="KW-0645">Protease</keyword>
<dbReference type="Gene3D" id="3.90.70.80">
    <property type="match status" value="1"/>
</dbReference>
<dbReference type="AlphaFoldDB" id="A0A367K7S1"/>
<comment type="caution">
    <text evidence="8">The sequence shown here is derived from an EMBL/GenBank/DDBJ whole genome shotgun (WGS) entry which is preliminary data.</text>
</comment>
<dbReference type="Proteomes" id="UP000253551">
    <property type="component" value="Unassembled WGS sequence"/>
</dbReference>
<keyword evidence="4" id="KW-0833">Ubl conjugation pathway</keyword>
<accession>A0A367K7S1</accession>
<evidence type="ECO:0000313" key="9">
    <source>
        <dbReference type="Proteomes" id="UP000253551"/>
    </source>
</evidence>
<feature type="non-terminal residue" evidence="8">
    <location>
        <position position="116"/>
    </location>
</feature>
<name>A0A367K7S1_RHIST</name>
<dbReference type="OrthoDB" id="65596at2759"/>
<evidence type="ECO:0000313" key="8">
    <source>
        <dbReference type="EMBL" id="RCH98302.1"/>
    </source>
</evidence>
<sequence>MATLSDVMPEQTIAELKQVIHKAIGLVANQDIQLSGGYPPKPIEDDQLQLLTTGIRDGDTLTVRVLESTHKQTLLPLIETHESVETMHGYLTLRVMEDDNSCLFRSIAMFSNTMPP</sequence>
<evidence type="ECO:0000256" key="2">
    <source>
        <dbReference type="ARBA" id="ARBA00012759"/>
    </source>
</evidence>
<dbReference type="STRING" id="4846.A0A367K7S1"/>
<dbReference type="EC" id="3.4.19.12" evidence="2"/>
<dbReference type="SUPFAM" id="SSF54236">
    <property type="entry name" value="Ubiquitin-like"/>
    <property type="match status" value="1"/>
</dbReference>
<reference evidence="8 9" key="1">
    <citation type="journal article" date="2018" name="G3 (Bethesda)">
        <title>Phylogenetic and Phylogenomic Definition of Rhizopus Species.</title>
        <authorList>
            <person name="Gryganskyi A.P."/>
            <person name="Golan J."/>
            <person name="Dolatabadi S."/>
            <person name="Mondo S."/>
            <person name="Robb S."/>
            <person name="Idnurm A."/>
            <person name="Muszewska A."/>
            <person name="Steczkiewicz K."/>
            <person name="Masonjones S."/>
            <person name="Liao H.L."/>
            <person name="Gajdeczka M.T."/>
            <person name="Anike F."/>
            <person name="Vuek A."/>
            <person name="Anishchenko I.M."/>
            <person name="Voigt K."/>
            <person name="de Hoog G.S."/>
            <person name="Smith M.E."/>
            <person name="Heitman J."/>
            <person name="Vilgalys R."/>
            <person name="Stajich J.E."/>
        </authorList>
    </citation>
    <scope>NUCLEOTIDE SEQUENCE [LARGE SCALE GENOMIC DNA]</scope>
    <source>
        <strain evidence="8 9">LSU 92-RS-03</strain>
    </source>
</reference>
<evidence type="ECO:0000256" key="3">
    <source>
        <dbReference type="ARBA" id="ARBA00022670"/>
    </source>
</evidence>
<evidence type="ECO:0000256" key="6">
    <source>
        <dbReference type="ARBA" id="ARBA00022807"/>
    </source>
</evidence>
<evidence type="ECO:0000256" key="4">
    <source>
        <dbReference type="ARBA" id="ARBA00022786"/>
    </source>
</evidence>
<keyword evidence="5" id="KW-0378">Hydrolase</keyword>
<comment type="catalytic activity">
    <reaction evidence="1">
        <text>Thiol-dependent hydrolysis of ester, thioester, amide, peptide and isopeptide bonds formed by the C-terminal Gly of ubiquitin (a 76-residue protein attached to proteins as an intracellular targeting signal).</text>
        <dbReference type="EC" id="3.4.19.12"/>
    </reaction>
</comment>
<dbReference type="InterPro" id="IPR029071">
    <property type="entry name" value="Ubiquitin-like_domsf"/>
</dbReference>
<feature type="domain" description="OTU1 Ubl" evidence="7">
    <location>
        <begin position="3"/>
        <end position="43"/>
    </location>
</feature>
<keyword evidence="9" id="KW-1185">Reference proteome</keyword>
<dbReference type="Gene3D" id="3.10.20.90">
    <property type="entry name" value="Phosphatidylinositol 3-kinase Catalytic Subunit, Chain A, domain 1"/>
    <property type="match status" value="1"/>
</dbReference>
<evidence type="ECO:0000256" key="5">
    <source>
        <dbReference type="ARBA" id="ARBA00022801"/>
    </source>
</evidence>
<dbReference type="EMBL" id="PJQM01002083">
    <property type="protein sequence ID" value="RCH98302.1"/>
    <property type="molecule type" value="Genomic_DNA"/>
</dbReference>